<dbReference type="EMBL" id="JANBPT010000447">
    <property type="protein sequence ID" value="KAJ1920331.1"/>
    <property type="molecule type" value="Genomic_DNA"/>
</dbReference>
<feature type="compositionally biased region" description="Low complexity" evidence="7">
    <location>
        <begin position="217"/>
        <end position="243"/>
    </location>
</feature>
<dbReference type="InterPro" id="IPR009057">
    <property type="entry name" value="Homeodomain-like_sf"/>
</dbReference>
<dbReference type="Pfam" id="PF00046">
    <property type="entry name" value="Homeodomain"/>
    <property type="match status" value="1"/>
</dbReference>
<sequence>MSTMASTPAPVYPVPTFKRRYRATPYQVRLLEACFQDDETPDAARREWIATHVDMPVKSVHIWFQNRRAKKNLELRKSGQPIPPRYPSLHNFKRFLALPNTYIFCTAAGSKLIAGGNGTESNPSSAPVAATAATVTSAPAPVSTAAATQSSPASPVVRSHRYAPYSPYQARSCPATAHPSPRALPCDHQAATASPYYQPVPPHHHPTATYHRQTSHTASDSPVASSHSPLSLSPDSCCTPTEDHGAISPLASPAYSPSLPPFSSLDMTSAAIPRSVELLANVALDIAAESTTSHNAKMDVAFLLS</sequence>
<comment type="subcellular location">
    <subcellularLocation>
        <location evidence="1 5 6">Nucleus</location>
    </subcellularLocation>
</comment>
<dbReference type="OrthoDB" id="6159439at2759"/>
<reference evidence="9" key="1">
    <citation type="submission" date="2022-07" db="EMBL/GenBank/DDBJ databases">
        <title>Phylogenomic reconstructions and comparative analyses of Kickxellomycotina fungi.</title>
        <authorList>
            <person name="Reynolds N.K."/>
            <person name="Stajich J.E."/>
            <person name="Barry K."/>
            <person name="Grigoriev I.V."/>
            <person name="Crous P."/>
            <person name="Smith M.E."/>
        </authorList>
    </citation>
    <scope>NUCLEOTIDE SEQUENCE</scope>
    <source>
        <strain evidence="9">RSA 861</strain>
    </source>
</reference>
<dbReference type="GO" id="GO:0006357">
    <property type="term" value="P:regulation of transcription by RNA polymerase II"/>
    <property type="evidence" value="ECO:0007669"/>
    <property type="project" value="TreeGrafter"/>
</dbReference>
<dbReference type="PANTHER" id="PTHR24324">
    <property type="entry name" value="HOMEOBOX PROTEIN HHEX"/>
    <property type="match status" value="1"/>
</dbReference>
<comment type="caution">
    <text evidence="9">The sequence shown here is derived from an EMBL/GenBank/DDBJ whole genome shotgun (WGS) entry which is preliminary data.</text>
</comment>
<dbReference type="PANTHER" id="PTHR24324:SF5">
    <property type="entry name" value="HEMATOPOIETICALLY-EXPRESSED HOMEOBOX PROTEIN HHEX"/>
    <property type="match status" value="1"/>
</dbReference>
<evidence type="ECO:0000256" key="5">
    <source>
        <dbReference type="PROSITE-ProRule" id="PRU00108"/>
    </source>
</evidence>
<evidence type="ECO:0000256" key="1">
    <source>
        <dbReference type="ARBA" id="ARBA00004123"/>
    </source>
</evidence>
<feature type="domain" description="Homeobox" evidence="8">
    <location>
        <begin position="14"/>
        <end position="74"/>
    </location>
</feature>
<evidence type="ECO:0000256" key="6">
    <source>
        <dbReference type="RuleBase" id="RU000682"/>
    </source>
</evidence>
<organism evidence="9 10">
    <name type="scientific">Tieghemiomyces parasiticus</name>
    <dbReference type="NCBI Taxonomy" id="78921"/>
    <lineage>
        <taxon>Eukaryota</taxon>
        <taxon>Fungi</taxon>
        <taxon>Fungi incertae sedis</taxon>
        <taxon>Zoopagomycota</taxon>
        <taxon>Kickxellomycotina</taxon>
        <taxon>Dimargaritomycetes</taxon>
        <taxon>Dimargaritales</taxon>
        <taxon>Dimargaritaceae</taxon>
        <taxon>Tieghemiomyces</taxon>
    </lineage>
</organism>
<evidence type="ECO:0000256" key="3">
    <source>
        <dbReference type="ARBA" id="ARBA00023155"/>
    </source>
</evidence>
<keyword evidence="10" id="KW-1185">Reference proteome</keyword>
<dbReference type="PROSITE" id="PS50071">
    <property type="entry name" value="HOMEOBOX_2"/>
    <property type="match status" value="1"/>
</dbReference>
<gene>
    <name evidence="9" type="ORF">IWQ60_007021</name>
</gene>
<dbReference type="Gene3D" id="1.10.10.60">
    <property type="entry name" value="Homeodomain-like"/>
    <property type="match status" value="1"/>
</dbReference>
<accession>A0A9W8DVF7</accession>
<dbReference type="Proteomes" id="UP001150569">
    <property type="component" value="Unassembled WGS sequence"/>
</dbReference>
<keyword evidence="4 5" id="KW-0539">Nucleus</keyword>
<keyword evidence="2 5" id="KW-0238">DNA-binding</keyword>
<dbReference type="GO" id="GO:0000978">
    <property type="term" value="F:RNA polymerase II cis-regulatory region sequence-specific DNA binding"/>
    <property type="evidence" value="ECO:0007669"/>
    <property type="project" value="TreeGrafter"/>
</dbReference>
<keyword evidence="3 5" id="KW-0371">Homeobox</keyword>
<feature type="region of interest" description="Disordered" evidence="7">
    <location>
        <begin position="193"/>
        <end position="243"/>
    </location>
</feature>
<feature type="DNA-binding region" description="Homeobox" evidence="5">
    <location>
        <begin position="16"/>
        <end position="75"/>
    </location>
</feature>
<dbReference type="CDD" id="cd00086">
    <property type="entry name" value="homeodomain"/>
    <property type="match status" value="1"/>
</dbReference>
<protein>
    <recommendedName>
        <fullName evidence="8">Homeobox domain-containing protein</fullName>
    </recommendedName>
</protein>
<dbReference type="GO" id="GO:0030154">
    <property type="term" value="P:cell differentiation"/>
    <property type="evidence" value="ECO:0007669"/>
    <property type="project" value="TreeGrafter"/>
</dbReference>
<dbReference type="GO" id="GO:0005634">
    <property type="term" value="C:nucleus"/>
    <property type="evidence" value="ECO:0007669"/>
    <property type="project" value="UniProtKB-SubCell"/>
</dbReference>
<evidence type="ECO:0000256" key="2">
    <source>
        <dbReference type="ARBA" id="ARBA00023125"/>
    </source>
</evidence>
<evidence type="ECO:0000256" key="4">
    <source>
        <dbReference type="ARBA" id="ARBA00023242"/>
    </source>
</evidence>
<dbReference type="SUPFAM" id="SSF46689">
    <property type="entry name" value="Homeodomain-like"/>
    <property type="match status" value="1"/>
</dbReference>
<dbReference type="InterPro" id="IPR001356">
    <property type="entry name" value="HD"/>
</dbReference>
<evidence type="ECO:0000259" key="8">
    <source>
        <dbReference type="PROSITE" id="PS50071"/>
    </source>
</evidence>
<dbReference type="InterPro" id="IPR051000">
    <property type="entry name" value="Homeobox_DNA-bind_prot"/>
</dbReference>
<proteinExistence type="predicted"/>
<dbReference type="AlphaFoldDB" id="A0A9W8DVF7"/>
<name>A0A9W8DVF7_9FUNG</name>
<evidence type="ECO:0000256" key="7">
    <source>
        <dbReference type="SAM" id="MobiDB-lite"/>
    </source>
</evidence>
<evidence type="ECO:0000313" key="9">
    <source>
        <dbReference type="EMBL" id="KAJ1920331.1"/>
    </source>
</evidence>
<evidence type="ECO:0000313" key="10">
    <source>
        <dbReference type="Proteomes" id="UP001150569"/>
    </source>
</evidence>
<dbReference type="SMART" id="SM00389">
    <property type="entry name" value="HOX"/>
    <property type="match status" value="1"/>
</dbReference>